<dbReference type="Proteomes" id="UP000318186">
    <property type="component" value="Unassembled WGS sequence"/>
</dbReference>
<keyword evidence="1" id="KW-0808">Transferase</keyword>
<reference evidence="4 6" key="2">
    <citation type="submission" date="2022-10" db="EMBL/GenBank/DDBJ databases">
        <title>The complete genomes of actinobacterial strains from the NBC collection.</title>
        <authorList>
            <person name="Joergensen T.S."/>
            <person name="Alvarez Arevalo M."/>
            <person name="Sterndorff E.B."/>
            <person name="Faurdal D."/>
            <person name="Vuksanovic O."/>
            <person name="Mourched A.-S."/>
            <person name="Charusanti P."/>
            <person name="Shaw S."/>
            <person name="Blin K."/>
            <person name="Weber T."/>
        </authorList>
    </citation>
    <scope>NUCLEOTIDE SEQUENCE [LARGE SCALE GENOMIC DNA]</scope>
    <source>
        <strain evidence="4 6">NBC 01769</strain>
    </source>
</reference>
<dbReference type="AlphaFoldDB" id="A0A561UZ53"/>
<keyword evidence="1" id="KW-0418">Kinase</keyword>
<evidence type="ECO:0000313" key="3">
    <source>
        <dbReference type="EMBL" id="TWG04648.1"/>
    </source>
</evidence>
<dbReference type="InterPro" id="IPR036890">
    <property type="entry name" value="HATPase_C_sf"/>
</dbReference>
<evidence type="ECO:0000313" key="6">
    <source>
        <dbReference type="Proteomes" id="UP001330827"/>
    </source>
</evidence>
<evidence type="ECO:0000313" key="4">
    <source>
        <dbReference type="EMBL" id="WSC14250.1"/>
    </source>
</evidence>
<reference evidence="3 5" key="1">
    <citation type="submission" date="2019-06" db="EMBL/GenBank/DDBJ databases">
        <title>Sequencing the genomes of 1000 actinobacteria strains.</title>
        <authorList>
            <person name="Klenk H.-P."/>
        </authorList>
    </citation>
    <scope>NUCLEOTIDE SEQUENCE [LARGE SCALE GENOMIC DNA]</scope>
    <source>
        <strain evidence="3 5">DSM 42059</strain>
    </source>
</reference>
<keyword evidence="6" id="KW-1185">Reference proteome</keyword>
<dbReference type="OrthoDB" id="3871846at2"/>
<evidence type="ECO:0000313" key="5">
    <source>
        <dbReference type="Proteomes" id="UP000318186"/>
    </source>
</evidence>
<keyword evidence="1" id="KW-0723">Serine/threonine-protein kinase</keyword>
<dbReference type="EMBL" id="CP109114">
    <property type="protein sequence ID" value="WSC14250.1"/>
    <property type="molecule type" value="Genomic_DNA"/>
</dbReference>
<dbReference type="Proteomes" id="UP001330827">
    <property type="component" value="Chromosome"/>
</dbReference>
<proteinExistence type="predicted"/>
<dbReference type="InterPro" id="IPR050267">
    <property type="entry name" value="Anti-sigma-factor_SerPK"/>
</dbReference>
<organism evidence="3 5">
    <name type="scientific">Streptomyces brevispora</name>
    <dbReference type="NCBI Taxonomy" id="887462"/>
    <lineage>
        <taxon>Bacteria</taxon>
        <taxon>Bacillati</taxon>
        <taxon>Actinomycetota</taxon>
        <taxon>Actinomycetes</taxon>
        <taxon>Kitasatosporales</taxon>
        <taxon>Streptomycetaceae</taxon>
        <taxon>Streptomyces</taxon>
    </lineage>
</organism>
<dbReference type="Pfam" id="PF13581">
    <property type="entry name" value="HATPase_c_2"/>
    <property type="match status" value="1"/>
</dbReference>
<keyword evidence="4" id="KW-0067">ATP-binding</keyword>
<keyword evidence="4" id="KW-0547">Nucleotide-binding</keyword>
<dbReference type="CDD" id="cd16936">
    <property type="entry name" value="HATPase_RsbW-like"/>
    <property type="match status" value="1"/>
</dbReference>
<dbReference type="GO" id="GO:0005524">
    <property type="term" value="F:ATP binding"/>
    <property type="evidence" value="ECO:0007669"/>
    <property type="project" value="UniProtKB-KW"/>
</dbReference>
<dbReference type="PANTHER" id="PTHR35526">
    <property type="entry name" value="ANTI-SIGMA-F FACTOR RSBW-RELATED"/>
    <property type="match status" value="1"/>
</dbReference>
<dbReference type="PANTHER" id="PTHR35526:SF3">
    <property type="entry name" value="ANTI-SIGMA-F FACTOR RSBW"/>
    <property type="match status" value="1"/>
</dbReference>
<dbReference type="Gene3D" id="3.30.565.10">
    <property type="entry name" value="Histidine kinase-like ATPase, C-terminal domain"/>
    <property type="match status" value="1"/>
</dbReference>
<feature type="domain" description="Histidine kinase/HSP90-like ATPase" evidence="2">
    <location>
        <begin position="24"/>
        <end position="124"/>
    </location>
</feature>
<dbReference type="GO" id="GO:0004674">
    <property type="term" value="F:protein serine/threonine kinase activity"/>
    <property type="evidence" value="ECO:0007669"/>
    <property type="project" value="UniProtKB-KW"/>
</dbReference>
<dbReference type="RefSeq" id="WP_145764742.1">
    <property type="nucleotide sequence ID" value="NZ_CP109114.1"/>
</dbReference>
<dbReference type="InterPro" id="IPR003594">
    <property type="entry name" value="HATPase_dom"/>
</dbReference>
<accession>A0A561UZ53</accession>
<protein>
    <submittedName>
        <fullName evidence="4">ATP-binding protein</fullName>
    </submittedName>
    <submittedName>
        <fullName evidence="3">Anti-sigma regulatory factor (Ser/Thr protein kinase)</fullName>
    </submittedName>
</protein>
<evidence type="ECO:0000259" key="2">
    <source>
        <dbReference type="Pfam" id="PF13581"/>
    </source>
</evidence>
<dbReference type="EMBL" id="VIWW01000001">
    <property type="protein sequence ID" value="TWG04648.1"/>
    <property type="molecule type" value="Genomic_DNA"/>
</dbReference>
<gene>
    <name evidence="3" type="ORF">FHX80_113117</name>
    <name evidence="4" type="ORF">OIE64_16305</name>
</gene>
<name>A0A561UZ53_9ACTN</name>
<dbReference type="SUPFAM" id="SSF55874">
    <property type="entry name" value="ATPase domain of HSP90 chaperone/DNA topoisomerase II/histidine kinase"/>
    <property type="match status" value="1"/>
</dbReference>
<sequence length="153" mass="16395">MSHATTTPRPSNPLGGETYRLTLPNTASAAKLARDFVTSLLGVSRHHDLVEDAQICVTEVVTNAHRHTSTPLIRVHVAVNRKRVTVAVADDGPAAPPLLHALCVGPEQERGRGLMIVESLALAWGANTAGEHHPGRKVVWFTLGRPVLDDGRA</sequence>
<evidence type="ECO:0000256" key="1">
    <source>
        <dbReference type="ARBA" id="ARBA00022527"/>
    </source>
</evidence>